<dbReference type="Proteomes" id="UP000008975">
    <property type="component" value="Chromosome"/>
</dbReference>
<dbReference type="KEGG" id="mts:MTES_0653"/>
<gene>
    <name evidence="3" type="ordered locus">MTES_0653</name>
</gene>
<dbReference type="STRING" id="979556.MTES_0653"/>
<dbReference type="eggNOG" id="COG1940">
    <property type="taxonomic scope" value="Bacteria"/>
</dbReference>
<dbReference type="HOGENOM" id="CLU_036604_13_3_11"/>
<organism evidence="3 4">
    <name type="scientific">Microbacterium testaceum (strain StLB037)</name>
    <dbReference type="NCBI Taxonomy" id="979556"/>
    <lineage>
        <taxon>Bacteria</taxon>
        <taxon>Bacillati</taxon>
        <taxon>Actinomycetota</taxon>
        <taxon>Actinomycetes</taxon>
        <taxon>Micrococcales</taxon>
        <taxon>Microbacteriaceae</taxon>
        <taxon>Microbacterium</taxon>
    </lineage>
</organism>
<dbReference type="GO" id="GO:0003700">
    <property type="term" value="F:DNA-binding transcription factor activity"/>
    <property type="evidence" value="ECO:0007669"/>
    <property type="project" value="InterPro"/>
</dbReference>
<protein>
    <submittedName>
        <fullName evidence="3">Transcriptional regulator/sugar kinase</fullName>
    </submittedName>
</protein>
<dbReference type="InterPro" id="IPR043129">
    <property type="entry name" value="ATPase_NBD"/>
</dbReference>
<evidence type="ECO:0000313" key="3">
    <source>
        <dbReference type="EMBL" id="BAJ73617.1"/>
    </source>
</evidence>
<keyword evidence="3" id="KW-0808">Transferase</keyword>
<dbReference type="InterPro" id="IPR000600">
    <property type="entry name" value="ROK"/>
</dbReference>
<dbReference type="InterPro" id="IPR036388">
    <property type="entry name" value="WH-like_DNA-bd_sf"/>
</dbReference>
<dbReference type="SUPFAM" id="SSF53067">
    <property type="entry name" value="Actin-like ATPase domain"/>
    <property type="match status" value="1"/>
</dbReference>
<keyword evidence="3" id="KW-0418">Kinase</keyword>
<name>E8NCX8_MICTS</name>
<proteinExistence type="inferred from homology"/>
<evidence type="ECO:0000259" key="2">
    <source>
        <dbReference type="Pfam" id="PF12802"/>
    </source>
</evidence>
<reference key="2">
    <citation type="submission" date="2011-02" db="EMBL/GenBank/DDBJ databases">
        <title>Genome sequence of Microbacterium testaceum StLB037.</title>
        <authorList>
            <person name="Morohoshi T."/>
            <person name="Wang W.Z."/>
            <person name="Someya N."/>
            <person name="Ikeda T."/>
        </authorList>
    </citation>
    <scope>NUCLEOTIDE SEQUENCE</scope>
    <source>
        <strain>StLB037</strain>
    </source>
</reference>
<reference evidence="3 4" key="1">
    <citation type="journal article" date="2011" name="J. Bacteriol.">
        <title>Genome sequence of Microbacterium testaceum StLB037, an N-acylhomoserine lactone-degrading bacterium isolated from potato leaves.</title>
        <authorList>
            <person name="Morohoshi T."/>
            <person name="Wang W.-Z."/>
            <person name="Someya N."/>
            <person name="Ikeda T."/>
        </authorList>
    </citation>
    <scope>NUCLEOTIDE SEQUENCE [LARGE SCALE GENOMIC DNA]</scope>
    <source>
        <strain evidence="3 4">StLB037</strain>
    </source>
</reference>
<dbReference type="Pfam" id="PF00480">
    <property type="entry name" value="ROK"/>
    <property type="match status" value="1"/>
</dbReference>
<dbReference type="PANTHER" id="PTHR18964">
    <property type="entry name" value="ROK (REPRESSOR, ORF, KINASE) FAMILY"/>
    <property type="match status" value="1"/>
</dbReference>
<dbReference type="Gene3D" id="1.10.10.10">
    <property type="entry name" value="Winged helix-like DNA-binding domain superfamily/Winged helix DNA-binding domain"/>
    <property type="match status" value="1"/>
</dbReference>
<evidence type="ECO:0000256" key="1">
    <source>
        <dbReference type="ARBA" id="ARBA00006479"/>
    </source>
</evidence>
<dbReference type="GO" id="GO:0016301">
    <property type="term" value="F:kinase activity"/>
    <property type="evidence" value="ECO:0007669"/>
    <property type="project" value="UniProtKB-KW"/>
</dbReference>
<dbReference type="EMBL" id="AP012052">
    <property type="protein sequence ID" value="BAJ73617.1"/>
    <property type="molecule type" value="Genomic_DNA"/>
</dbReference>
<comment type="similarity">
    <text evidence="1">Belongs to the ROK (NagC/XylR) family.</text>
</comment>
<dbReference type="SUPFAM" id="SSF46785">
    <property type="entry name" value="Winged helix' DNA-binding domain"/>
    <property type="match status" value="1"/>
</dbReference>
<accession>E8NCX8</accession>
<evidence type="ECO:0000313" key="4">
    <source>
        <dbReference type="Proteomes" id="UP000008975"/>
    </source>
</evidence>
<sequence>MTRDAGYVRRMRTFVDVAGEDASSTRHRVLAAVRDHGPISRADLARRTGLAASTITSAAQSLAVEGVLHEVEDAGEPVSRTGPRGRGLSVDPALASVAGIDFGFRTVRVAVCDVHARVLVTRESRLAERYSSEEGLSVAAQLYRSAVSALPEEQGAVVTVGVALPGPIDAVRRRVIGSAVLPGWSGTTAEELTETFGVDTVIENDANLAALGEHVFGAGRDVADSLTVKFHSGIGAGLIVRDRLVGGAGSGEIGHFAVAAEGQVCRCGKRGCLDTFAAIPALLDAVSTDTETPDVRSLVERTVAGEPRASRIVSDAAELVGDAASRACLLFAPQRVIVVGAMAEAGDAVLEPFARALRRGLIPDTQSAPEIVRGALAERSTVMGAVALALTASGWLPAGG</sequence>
<dbReference type="Pfam" id="PF12802">
    <property type="entry name" value="MarR_2"/>
    <property type="match status" value="1"/>
</dbReference>
<dbReference type="InterPro" id="IPR000835">
    <property type="entry name" value="HTH_MarR-typ"/>
</dbReference>
<dbReference type="InterPro" id="IPR036390">
    <property type="entry name" value="WH_DNA-bd_sf"/>
</dbReference>
<dbReference type="PANTHER" id="PTHR18964:SF173">
    <property type="entry name" value="GLUCOKINASE"/>
    <property type="match status" value="1"/>
</dbReference>
<feature type="domain" description="HTH marR-type" evidence="2">
    <location>
        <begin position="25"/>
        <end position="74"/>
    </location>
</feature>
<dbReference type="Gene3D" id="3.30.420.40">
    <property type="match status" value="2"/>
</dbReference>
<dbReference type="AlphaFoldDB" id="E8NCX8"/>